<protein>
    <recommendedName>
        <fullName evidence="4">Lipoprotein</fullName>
    </recommendedName>
</protein>
<gene>
    <name evidence="2" type="ORF">SYV04_34095</name>
</gene>
<keyword evidence="1" id="KW-0732">Signal</keyword>
<evidence type="ECO:0008006" key="4">
    <source>
        <dbReference type="Google" id="ProtNLM"/>
    </source>
</evidence>
<dbReference type="PROSITE" id="PS51257">
    <property type="entry name" value="PROKAR_LIPOPROTEIN"/>
    <property type="match status" value="1"/>
</dbReference>
<proteinExistence type="predicted"/>
<comment type="caution">
    <text evidence="2">The sequence shown here is derived from an EMBL/GenBank/DDBJ whole genome shotgun (WGS) entry which is preliminary data.</text>
</comment>
<evidence type="ECO:0000313" key="3">
    <source>
        <dbReference type="Proteomes" id="UP001291309"/>
    </source>
</evidence>
<feature type="signal peptide" evidence="1">
    <location>
        <begin position="1"/>
        <end position="23"/>
    </location>
</feature>
<reference evidence="2 3" key="1">
    <citation type="submission" date="2023-12" db="EMBL/GenBank/DDBJ databases">
        <title>the genome sequence of Hyalangium sp. s54d21.</title>
        <authorList>
            <person name="Zhang X."/>
        </authorList>
    </citation>
    <scope>NUCLEOTIDE SEQUENCE [LARGE SCALE GENOMIC DNA]</scope>
    <source>
        <strain evidence="3">s54d21</strain>
    </source>
</reference>
<keyword evidence="3" id="KW-1185">Reference proteome</keyword>
<organism evidence="2 3">
    <name type="scientific">Hyalangium rubrum</name>
    <dbReference type="NCBI Taxonomy" id="3103134"/>
    <lineage>
        <taxon>Bacteria</taxon>
        <taxon>Pseudomonadati</taxon>
        <taxon>Myxococcota</taxon>
        <taxon>Myxococcia</taxon>
        <taxon>Myxococcales</taxon>
        <taxon>Cystobacterineae</taxon>
        <taxon>Archangiaceae</taxon>
        <taxon>Hyalangium</taxon>
    </lineage>
</organism>
<dbReference type="Proteomes" id="UP001291309">
    <property type="component" value="Unassembled WGS sequence"/>
</dbReference>
<feature type="chain" id="PRO_5046354567" description="Lipoprotein" evidence="1">
    <location>
        <begin position="24"/>
        <end position="85"/>
    </location>
</feature>
<accession>A0ABU5HEC9</accession>
<evidence type="ECO:0000313" key="2">
    <source>
        <dbReference type="EMBL" id="MDY7231474.1"/>
    </source>
</evidence>
<dbReference type="RefSeq" id="WP_321550191.1">
    <property type="nucleotide sequence ID" value="NZ_JAXIVS010000015.1"/>
</dbReference>
<sequence length="85" mass="9206">MKKVMLAGLLAAAAVFSTGCSNACDSFQSTLKDRYKECSISAPDSDEDGEKLECTQNLADQSEKSETCLKKASCDQVRANTWDNC</sequence>
<dbReference type="EMBL" id="JAXIVS010000015">
    <property type="protein sequence ID" value="MDY7231474.1"/>
    <property type="molecule type" value="Genomic_DNA"/>
</dbReference>
<evidence type="ECO:0000256" key="1">
    <source>
        <dbReference type="SAM" id="SignalP"/>
    </source>
</evidence>
<name>A0ABU5HEC9_9BACT</name>